<dbReference type="AlphaFoldDB" id="A0A1G8M8N2"/>
<evidence type="ECO:0000313" key="2">
    <source>
        <dbReference type="Proteomes" id="UP000235682"/>
    </source>
</evidence>
<dbReference type="RefSeq" id="WP_092085603.1">
    <property type="nucleotide sequence ID" value="NZ_FNEL01000029.1"/>
</dbReference>
<protein>
    <submittedName>
        <fullName evidence="1">Uncharacterized protein</fullName>
    </submittedName>
</protein>
<organism evidence="1 2">
    <name type="scientific">Dolosicoccus paucivorans</name>
    <dbReference type="NCBI Taxonomy" id="84521"/>
    <lineage>
        <taxon>Bacteria</taxon>
        <taxon>Bacillati</taxon>
        <taxon>Bacillota</taxon>
        <taxon>Bacilli</taxon>
        <taxon>Lactobacillales</taxon>
        <taxon>Aerococcaceae</taxon>
        <taxon>Dolosicoccus</taxon>
    </lineage>
</organism>
<dbReference type="OrthoDB" id="2221649at2"/>
<evidence type="ECO:0000313" key="1">
    <source>
        <dbReference type="EMBL" id="PMC58287.1"/>
    </source>
</evidence>
<dbReference type="EMBL" id="PNHE01000018">
    <property type="protein sequence ID" value="PMC58287.1"/>
    <property type="molecule type" value="Genomic_DNA"/>
</dbReference>
<gene>
    <name evidence="1" type="ORF">CJ205_05055</name>
</gene>
<sequence length="229" mass="25943">MKQTFQKTVNLLTCLFITTLFIQSLFTVQGQEGQIELDASQEAMIQEAYLKTLEEVYDESIKSLISSNYPASFNYALYDIDENGIPELIIAENDSARQIYTYDLEEATVVLLEEVETPFTERSQLLITKDSLIHQQLSGGATLTKYDTYRIAEDGISLEQVGDYLFDADSHPSAPFVIDGDTSTTYTEDEFDQLVEGQWYNGSSSDPAEIEFIEIDNLFTDNPFHLDEN</sequence>
<dbReference type="STRING" id="84521.SAMN04487994_102915"/>
<comment type="caution">
    <text evidence="1">The sequence shown here is derived from an EMBL/GenBank/DDBJ whole genome shotgun (WGS) entry which is preliminary data.</text>
</comment>
<reference evidence="1 2" key="1">
    <citation type="submission" date="2017-09" db="EMBL/GenBank/DDBJ databases">
        <title>Bacterial strain isolated from the female urinary microbiota.</title>
        <authorList>
            <person name="Thomas-White K."/>
            <person name="Kumar N."/>
            <person name="Forster S."/>
            <person name="Putonti C."/>
            <person name="Lawley T."/>
            <person name="Wolfe A.J."/>
        </authorList>
    </citation>
    <scope>NUCLEOTIDE SEQUENCE [LARGE SCALE GENOMIC DNA]</scope>
    <source>
        <strain evidence="1 2">UMB0852</strain>
    </source>
</reference>
<accession>A0A1G8M8N2</accession>
<dbReference type="Proteomes" id="UP000235682">
    <property type="component" value="Unassembled WGS sequence"/>
</dbReference>
<keyword evidence="2" id="KW-1185">Reference proteome</keyword>
<proteinExistence type="predicted"/>
<name>A0A1G8M8N2_9LACT</name>